<evidence type="ECO:0000256" key="6">
    <source>
        <dbReference type="SAM" id="Phobius"/>
    </source>
</evidence>
<feature type="domain" description="VASt" evidence="8">
    <location>
        <begin position="1017"/>
        <end position="1192"/>
    </location>
</feature>
<feature type="compositionally biased region" description="Basic residues" evidence="5">
    <location>
        <begin position="949"/>
        <end position="961"/>
    </location>
</feature>
<feature type="compositionally biased region" description="Low complexity" evidence="5">
    <location>
        <begin position="603"/>
        <end position="621"/>
    </location>
</feature>
<dbReference type="Proteomes" id="UP001302676">
    <property type="component" value="Unassembled WGS sequence"/>
</dbReference>
<dbReference type="PROSITE" id="PS51778">
    <property type="entry name" value="VAST"/>
    <property type="match status" value="1"/>
</dbReference>
<dbReference type="Pfam" id="PF16746">
    <property type="entry name" value="BAR_3"/>
    <property type="match status" value="1"/>
</dbReference>
<dbReference type="InterPro" id="IPR001849">
    <property type="entry name" value="PH_domain"/>
</dbReference>
<feature type="region of interest" description="Disordered" evidence="5">
    <location>
        <begin position="486"/>
        <end position="565"/>
    </location>
</feature>
<name>A0AAN6ZIY6_9PEZI</name>
<evidence type="ECO:0000256" key="2">
    <source>
        <dbReference type="ARBA" id="ARBA00022692"/>
    </source>
</evidence>
<evidence type="ECO:0000256" key="4">
    <source>
        <dbReference type="ARBA" id="ARBA00023136"/>
    </source>
</evidence>
<evidence type="ECO:0000256" key="5">
    <source>
        <dbReference type="SAM" id="MobiDB-lite"/>
    </source>
</evidence>
<dbReference type="SUPFAM" id="SSF50729">
    <property type="entry name" value="PH domain-like"/>
    <property type="match status" value="1"/>
</dbReference>
<dbReference type="SUPFAM" id="SSF103657">
    <property type="entry name" value="BAR/IMD domain-like"/>
    <property type="match status" value="1"/>
</dbReference>
<protein>
    <submittedName>
        <fullName evidence="9">Uncharacterized protein</fullName>
    </submittedName>
</protein>
<evidence type="ECO:0000256" key="3">
    <source>
        <dbReference type="ARBA" id="ARBA00022989"/>
    </source>
</evidence>
<keyword evidence="3 6" id="KW-1133">Transmembrane helix</keyword>
<dbReference type="Pfam" id="PF16016">
    <property type="entry name" value="VASt"/>
    <property type="match status" value="1"/>
</dbReference>
<evidence type="ECO:0000256" key="1">
    <source>
        <dbReference type="ARBA" id="ARBA00004370"/>
    </source>
</evidence>
<dbReference type="CDD" id="cd07609">
    <property type="entry name" value="BAR_SIP3_fungi"/>
    <property type="match status" value="1"/>
</dbReference>
<dbReference type="EMBL" id="MU853672">
    <property type="protein sequence ID" value="KAK4139299.1"/>
    <property type="molecule type" value="Genomic_DNA"/>
</dbReference>
<keyword evidence="4 6" id="KW-0472">Membrane</keyword>
<dbReference type="InterPro" id="IPR042067">
    <property type="entry name" value="Sip3_PH"/>
</dbReference>
<evidence type="ECO:0000313" key="9">
    <source>
        <dbReference type="EMBL" id="KAK4139299.1"/>
    </source>
</evidence>
<dbReference type="GO" id="GO:0016020">
    <property type="term" value="C:membrane"/>
    <property type="evidence" value="ECO:0007669"/>
    <property type="project" value="UniProtKB-SubCell"/>
</dbReference>
<feature type="compositionally biased region" description="Pro residues" evidence="5">
    <location>
        <begin position="1"/>
        <end position="10"/>
    </location>
</feature>
<feature type="compositionally biased region" description="Low complexity" evidence="5">
    <location>
        <begin position="725"/>
        <end position="736"/>
    </location>
</feature>
<dbReference type="InterPro" id="IPR031968">
    <property type="entry name" value="VASt"/>
</dbReference>
<gene>
    <name evidence="9" type="ORF">C8A04DRAFT_15992</name>
</gene>
<comment type="subcellular location">
    <subcellularLocation>
        <location evidence="1">Membrane</location>
    </subcellularLocation>
</comment>
<organism evidence="9 10">
    <name type="scientific">Dichotomopilus funicola</name>
    <dbReference type="NCBI Taxonomy" id="1934379"/>
    <lineage>
        <taxon>Eukaryota</taxon>
        <taxon>Fungi</taxon>
        <taxon>Dikarya</taxon>
        <taxon>Ascomycota</taxon>
        <taxon>Pezizomycotina</taxon>
        <taxon>Sordariomycetes</taxon>
        <taxon>Sordariomycetidae</taxon>
        <taxon>Sordariales</taxon>
        <taxon>Chaetomiaceae</taxon>
        <taxon>Dichotomopilus</taxon>
    </lineage>
</organism>
<dbReference type="CDD" id="cd13280">
    <property type="entry name" value="PH_SIP3"/>
    <property type="match status" value="1"/>
</dbReference>
<evidence type="ECO:0000259" key="7">
    <source>
        <dbReference type="PROSITE" id="PS50003"/>
    </source>
</evidence>
<proteinExistence type="predicted"/>
<dbReference type="InterPro" id="IPR011993">
    <property type="entry name" value="PH-like_dom_sf"/>
</dbReference>
<dbReference type="PANTHER" id="PTHR14248">
    <property type="entry name" value="CYCLIN Y, ISOFORM A"/>
    <property type="match status" value="1"/>
</dbReference>
<feature type="domain" description="PH" evidence="7">
    <location>
        <begin position="379"/>
        <end position="478"/>
    </location>
</feature>
<dbReference type="Gene3D" id="1.20.1270.60">
    <property type="entry name" value="Arfaptin homology (AH) domain/BAR domain"/>
    <property type="match status" value="1"/>
</dbReference>
<comment type="caution">
    <text evidence="9">The sequence shown here is derived from an EMBL/GenBank/DDBJ whole genome shotgun (WGS) entry which is preliminary data.</text>
</comment>
<feature type="transmembrane region" description="Helical" evidence="6">
    <location>
        <begin position="1289"/>
        <end position="1314"/>
    </location>
</feature>
<accession>A0AAN6ZIY6</accession>
<feature type="region of interest" description="Disordered" evidence="5">
    <location>
        <begin position="945"/>
        <end position="967"/>
    </location>
</feature>
<feature type="compositionally biased region" description="Gly residues" evidence="5">
    <location>
        <begin position="518"/>
        <end position="527"/>
    </location>
</feature>
<keyword evidence="10" id="KW-1185">Reference proteome</keyword>
<feature type="region of interest" description="Disordered" evidence="5">
    <location>
        <begin position="1"/>
        <end position="74"/>
    </location>
</feature>
<dbReference type="InterPro" id="IPR004148">
    <property type="entry name" value="BAR_dom"/>
</dbReference>
<dbReference type="GO" id="GO:0005737">
    <property type="term" value="C:cytoplasm"/>
    <property type="evidence" value="ECO:0007669"/>
    <property type="project" value="InterPro"/>
</dbReference>
<dbReference type="InterPro" id="IPR039463">
    <property type="entry name" value="Sip3/Lam1_BAR"/>
</dbReference>
<evidence type="ECO:0000259" key="8">
    <source>
        <dbReference type="PROSITE" id="PS51778"/>
    </source>
</evidence>
<feature type="compositionally biased region" description="Low complexity" evidence="5">
    <location>
        <begin position="26"/>
        <end position="58"/>
    </location>
</feature>
<dbReference type="GeneID" id="87815307"/>
<feature type="compositionally biased region" description="Low complexity" evidence="5">
    <location>
        <begin position="528"/>
        <end position="541"/>
    </location>
</feature>
<feature type="region of interest" description="Disordered" evidence="5">
    <location>
        <begin position="979"/>
        <end position="999"/>
    </location>
</feature>
<dbReference type="Gene3D" id="2.30.29.30">
    <property type="entry name" value="Pleckstrin-homology domain (PH domain)/Phosphotyrosine-binding domain (PTB)"/>
    <property type="match status" value="1"/>
</dbReference>
<reference evidence="9" key="1">
    <citation type="journal article" date="2023" name="Mol. Phylogenet. Evol.">
        <title>Genome-scale phylogeny and comparative genomics of the fungal order Sordariales.</title>
        <authorList>
            <person name="Hensen N."/>
            <person name="Bonometti L."/>
            <person name="Westerberg I."/>
            <person name="Brannstrom I.O."/>
            <person name="Guillou S."/>
            <person name="Cros-Aarteil S."/>
            <person name="Calhoun S."/>
            <person name="Haridas S."/>
            <person name="Kuo A."/>
            <person name="Mondo S."/>
            <person name="Pangilinan J."/>
            <person name="Riley R."/>
            <person name="LaButti K."/>
            <person name="Andreopoulos B."/>
            <person name="Lipzen A."/>
            <person name="Chen C."/>
            <person name="Yan M."/>
            <person name="Daum C."/>
            <person name="Ng V."/>
            <person name="Clum A."/>
            <person name="Steindorff A."/>
            <person name="Ohm R.A."/>
            <person name="Martin F."/>
            <person name="Silar P."/>
            <person name="Natvig D.O."/>
            <person name="Lalanne C."/>
            <person name="Gautier V."/>
            <person name="Ament-Velasquez S.L."/>
            <person name="Kruys A."/>
            <person name="Hutchinson M.I."/>
            <person name="Powell A.J."/>
            <person name="Barry K."/>
            <person name="Miller A.N."/>
            <person name="Grigoriev I.V."/>
            <person name="Debuchy R."/>
            <person name="Gladieux P."/>
            <person name="Hiltunen Thoren M."/>
            <person name="Johannesson H."/>
        </authorList>
    </citation>
    <scope>NUCLEOTIDE SEQUENCE</scope>
    <source>
        <strain evidence="9">CBS 141.50</strain>
    </source>
</reference>
<dbReference type="InterPro" id="IPR027267">
    <property type="entry name" value="AH/BAR_dom_sf"/>
</dbReference>
<reference evidence="9" key="2">
    <citation type="submission" date="2023-05" db="EMBL/GenBank/DDBJ databases">
        <authorList>
            <consortium name="Lawrence Berkeley National Laboratory"/>
            <person name="Steindorff A."/>
            <person name="Hensen N."/>
            <person name="Bonometti L."/>
            <person name="Westerberg I."/>
            <person name="Brannstrom I.O."/>
            <person name="Guillou S."/>
            <person name="Cros-Aarteil S."/>
            <person name="Calhoun S."/>
            <person name="Haridas S."/>
            <person name="Kuo A."/>
            <person name="Mondo S."/>
            <person name="Pangilinan J."/>
            <person name="Riley R."/>
            <person name="Labutti K."/>
            <person name="Andreopoulos B."/>
            <person name="Lipzen A."/>
            <person name="Chen C."/>
            <person name="Yanf M."/>
            <person name="Daum C."/>
            <person name="Ng V."/>
            <person name="Clum A."/>
            <person name="Ohm R."/>
            <person name="Martin F."/>
            <person name="Silar P."/>
            <person name="Natvig D."/>
            <person name="Lalanne C."/>
            <person name="Gautier V."/>
            <person name="Ament-Velasquez S.L."/>
            <person name="Kruys A."/>
            <person name="Hutchinson M.I."/>
            <person name="Powell A.J."/>
            <person name="Barry K."/>
            <person name="Miller A.N."/>
            <person name="Grigoriev I.V."/>
            <person name="Debuchy R."/>
            <person name="Gladieux P."/>
            <person name="Thoren M.H."/>
            <person name="Johannesson H."/>
        </authorList>
    </citation>
    <scope>NUCLEOTIDE SEQUENCE</scope>
    <source>
        <strain evidence="9">CBS 141.50</strain>
    </source>
</reference>
<dbReference type="FunFam" id="2.30.29.30:FF:000349">
    <property type="entry name" value="Transcription factor SipA3"/>
    <property type="match status" value="1"/>
</dbReference>
<dbReference type="Pfam" id="PF00169">
    <property type="entry name" value="PH"/>
    <property type="match status" value="1"/>
</dbReference>
<evidence type="ECO:0000313" key="10">
    <source>
        <dbReference type="Proteomes" id="UP001302676"/>
    </source>
</evidence>
<feature type="transmembrane region" description="Helical" evidence="6">
    <location>
        <begin position="1260"/>
        <end position="1277"/>
    </location>
</feature>
<dbReference type="SMART" id="SM00233">
    <property type="entry name" value="PH"/>
    <property type="match status" value="1"/>
</dbReference>
<keyword evidence="2 6" id="KW-0812">Transmembrane</keyword>
<feature type="region of interest" description="Disordered" evidence="5">
    <location>
        <begin position="725"/>
        <end position="773"/>
    </location>
</feature>
<feature type="region of interest" description="Disordered" evidence="5">
    <location>
        <begin position="286"/>
        <end position="306"/>
    </location>
</feature>
<dbReference type="PROSITE" id="PS50003">
    <property type="entry name" value="PH_DOMAIN"/>
    <property type="match status" value="1"/>
</dbReference>
<dbReference type="RefSeq" id="XP_062632670.1">
    <property type="nucleotide sequence ID" value="XM_062778694.1"/>
</dbReference>
<feature type="region of interest" description="Disordered" evidence="5">
    <location>
        <begin position="595"/>
        <end position="637"/>
    </location>
</feature>
<sequence length="1512" mass="164457">MSEPAVPPPTAVGGLRPSATMPATMSSSSSSTSHPPSQQQQHQQPSSSFLQPPSSQHHPQPPPPPTQRQPSFSQAIVPGPAIPVTLTEAALDSPTFRATAVHFSDQLDAIERWLDSYQRSTTKLVHDMLALEDSVGAYLSKISPPAIASPADSPVLDADYTLPALRRAGEGAREWWGGILAVVRRLEPVSVEPVRGFVQNELRGFRETRRVLDAAQKTFDGTLARYVGQSKTKEPSALREDAFAVFETRRAYLKASLDYCQMAPQVRAGLDRLLVRVCADMAREMRRTGESSQGLGSGSGTGTGTKELERIRGWVREMEMTEGVFKRELQMARRGIGETTLAMHKPSRELEDYSVSTVPFLGSSKGPMSMQRDDQTAVISEKQGWLFLRVLTGKPVRTTWIRRWYYCRDGIFGWLVQSPQGVLQGDEIGVLLCSARPAVQEERRFCFEIKTKTQTILLQAETQAQLIEWLEVFEVAKKKAIEASMGRDPGSALGSADPAFSITPPSIPEFSAKMMDSGAGGGSGMDEGSGMSSADRGSSSSATLPVPGQDPGLTRASFDAHAPPRRAITTHLAREEGETGREHAARIMQNLHRKSAFASSTDAPSSSVGAGTATGASATSPHLGYPSSMRPPADHKAAKSLAPITLAKPPIATNLSKTAILASANAAGSSSSLPTAVLANYWGSSPYTSVYCPSPSIPNTPKPDMSDPFVAAAAKAAAAAANSNANSNASLNTGANSHRKTVSVDATVTDIRANNKRGEGAEESATKGTARFPANYPPELRAQYAQFRLFFPTAPVEDKPVLVFNAAWSSSAAAATESTEGNSSGSAGNKSKEGGMAGNGRIFVTADRMYFYGDQMGLVVAYAINLDSITELTAAPGRDCDFIFLHLNQGMPDISYARITVKVFLEDFALLQARLNLLVDDLQAAEPMELEEIIGALSTLKEGREGRYGRGHGHGGHHGRRSPSVESWEDVASDMPLGRPLLKRSGRDSHGRFGHKKSSVHKVQLPTHPVVYEPPDMGKPVAERHFEISAKSCFHVLFGDKSFLFPKLYFERGAQEIAQGGWELQDHGRMRRQFRFRVEYVDMLGRKKPGDVADTQTIDIFQDHITYVVAHTKTAWHLPHSHAFKLITKVVVTHLAKSKCKLAIYTRAEWATPAPTLTMFVKNMVQRQALDDAANDAEELADLATDQVRKLGPHSRTKRAIQVYGNIGQQQQTVVFSPDATPESWQLLQQQQQQQGPGGMGVTAVRPRTLTDMMLETGRSFLESAITSVMMWAYAALRRLFRVVRAHRVILVLLVASVAYNVVVVSQAGAAWWVERRSARYMSRLGVGPNGMMGRAVYLADLEGAVRVDGKAPGGGDGGESQCYQTFQSLLNSTTTSLDAPSGPSPAWPFPSSSSSSFWTSSSISTTTTTTSSTTLAAARRLRRVRQRMGAYRHDLLVALRVVNRVEQEMVQSEWETWLAGETRRCEMVGGVLLRQQEEEEGKGTEGLRAWFGEYCASCAVEERRVGERGLF</sequence>